<dbReference type="KEGG" id="ker:91105023"/>
<name>A0AAX4KNN9_9TREE</name>
<organism evidence="1 2">
    <name type="scientific">Kwoniella europaea PYCC6329</name>
    <dbReference type="NCBI Taxonomy" id="1423913"/>
    <lineage>
        <taxon>Eukaryota</taxon>
        <taxon>Fungi</taxon>
        <taxon>Dikarya</taxon>
        <taxon>Basidiomycota</taxon>
        <taxon>Agaricomycotina</taxon>
        <taxon>Tremellomycetes</taxon>
        <taxon>Tremellales</taxon>
        <taxon>Cryptococcaceae</taxon>
        <taxon>Kwoniella</taxon>
    </lineage>
</organism>
<dbReference type="RefSeq" id="XP_066086078.1">
    <property type="nucleotide sequence ID" value="XM_066229981.1"/>
</dbReference>
<reference evidence="1 2" key="1">
    <citation type="submission" date="2024-01" db="EMBL/GenBank/DDBJ databases">
        <title>Comparative genomics of Cryptococcus and Kwoniella reveals pathogenesis evolution and contrasting modes of karyotype evolution via chromosome fusion or intercentromeric recombination.</title>
        <authorList>
            <person name="Coelho M.A."/>
            <person name="David-Palma M."/>
            <person name="Shea T."/>
            <person name="Bowers K."/>
            <person name="McGinley-Smith S."/>
            <person name="Mohammad A.W."/>
            <person name="Gnirke A."/>
            <person name="Yurkov A.M."/>
            <person name="Nowrousian M."/>
            <person name="Sun S."/>
            <person name="Cuomo C.A."/>
            <person name="Heitman J."/>
        </authorList>
    </citation>
    <scope>NUCLEOTIDE SEQUENCE [LARGE SCALE GENOMIC DNA]</scope>
    <source>
        <strain evidence="1 2">PYCC6329</strain>
    </source>
</reference>
<keyword evidence="2" id="KW-1185">Reference proteome</keyword>
<sequence length="155" mass="17146">MSTHPFFVNQTPFLPSGPIASSSKNTIYSNPSSIYVSISSTHSRTQSSTSVNTLASVESTTSTSSITSTSSSFSRLTPIDRECLRWMQRESDSEHIFGSVSSRANGLSVEERDVRRRATEIEVETTTLSEGEQSEESKIKAIKAERRKGRVGKWF</sequence>
<gene>
    <name evidence="1" type="ORF">V865_006222</name>
</gene>
<accession>A0AAX4KNN9</accession>
<dbReference type="GeneID" id="91105023"/>
<evidence type="ECO:0000313" key="2">
    <source>
        <dbReference type="Proteomes" id="UP001358614"/>
    </source>
</evidence>
<dbReference type="Proteomes" id="UP001358614">
    <property type="component" value="Chromosome 1"/>
</dbReference>
<dbReference type="AlphaFoldDB" id="A0AAX4KNN9"/>
<evidence type="ECO:0000313" key="1">
    <source>
        <dbReference type="EMBL" id="WWD08111.1"/>
    </source>
</evidence>
<dbReference type="EMBL" id="CP144089">
    <property type="protein sequence ID" value="WWD08111.1"/>
    <property type="molecule type" value="Genomic_DNA"/>
</dbReference>
<proteinExistence type="predicted"/>
<protein>
    <submittedName>
        <fullName evidence="1">Uncharacterized protein</fullName>
    </submittedName>
</protein>